<sequence>MAITITSVAVLIITTLLLNNCNAVEEYSSQSNLTLFNFTDPETFLFEDWIGVSDTFRVEGRSIAALVPHTAYNNQSAILYYEINPNQMDQVSLVSTTNWIPGTCQTILVLSLKYIHMVEIPT</sequence>
<name>A0A430PZA4_SCHBO</name>
<proteinExistence type="predicted"/>
<accession>A0A430PZA4</accession>
<dbReference type="Proteomes" id="UP000290809">
    <property type="component" value="Unassembled WGS sequence"/>
</dbReference>
<dbReference type="EMBL" id="QMKO01003880">
    <property type="protein sequence ID" value="RTG80759.1"/>
    <property type="molecule type" value="Genomic_DNA"/>
</dbReference>
<organism evidence="2 3">
    <name type="scientific">Schistosoma bovis</name>
    <name type="common">Blood fluke</name>
    <dbReference type="NCBI Taxonomy" id="6184"/>
    <lineage>
        <taxon>Eukaryota</taxon>
        <taxon>Metazoa</taxon>
        <taxon>Spiralia</taxon>
        <taxon>Lophotrochozoa</taxon>
        <taxon>Platyhelminthes</taxon>
        <taxon>Trematoda</taxon>
        <taxon>Digenea</taxon>
        <taxon>Strigeidida</taxon>
        <taxon>Schistosomatoidea</taxon>
        <taxon>Schistosomatidae</taxon>
        <taxon>Schistosoma</taxon>
    </lineage>
</organism>
<evidence type="ECO:0000313" key="2">
    <source>
        <dbReference type="EMBL" id="RTG80759.1"/>
    </source>
</evidence>
<protein>
    <submittedName>
        <fullName evidence="2">Uncharacterized protein</fullName>
    </submittedName>
</protein>
<dbReference type="AlphaFoldDB" id="A0A430PZA4"/>
<feature type="chain" id="PRO_5019449665" evidence="1">
    <location>
        <begin position="24"/>
        <end position="122"/>
    </location>
</feature>
<comment type="caution">
    <text evidence="2">The sequence shown here is derived from an EMBL/GenBank/DDBJ whole genome shotgun (WGS) entry which is preliminary data.</text>
</comment>
<keyword evidence="3" id="KW-1185">Reference proteome</keyword>
<evidence type="ECO:0000256" key="1">
    <source>
        <dbReference type="SAM" id="SignalP"/>
    </source>
</evidence>
<reference evidence="2 3" key="1">
    <citation type="journal article" date="2019" name="PLoS Pathog.">
        <title>Genome sequence of the bovine parasite Schistosoma bovis Tanzania.</title>
        <authorList>
            <person name="Oey H."/>
            <person name="Zakrzewski M."/>
            <person name="Gobert G."/>
            <person name="Gravermann K."/>
            <person name="Stoye J."/>
            <person name="Jones M."/>
            <person name="Mcmanus D."/>
            <person name="Krause L."/>
        </authorList>
    </citation>
    <scope>NUCLEOTIDE SEQUENCE [LARGE SCALE GENOMIC DNA]</scope>
    <source>
        <strain evidence="2 3">TAN1997</strain>
    </source>
</reference>
<evidence type="ECO:0000313" key="3">
    <source>
        <dbReference type="Proteomes" id="UP000290809"/>
    </source>
</evidence>
<keyword evidence="1" id="KW-0732">Signal</keyword>
<gene>
    <name evidence="2" type="ORF">DC041_0000560</name>
</gene>
<feature type="signal peptide" evidence="1">
    <location>
        <begin position="1"/>
        <end position="23"/>
    </location>
</feature>